<dbReference type="EMBL" id="FN654229">
    <property type="protein sequence ID" value="CBY16448.1"/>
    <property type="molecule type" value="Genomic_DNA"/>
</dbReference>
<gene>
    <name evidence="2" type="ORF">GSOID_T00001615001</name>
</gene>
<name>E4Y3Q3_OIKDI</name>
<evidence type="ECO:0000313" key="2">
    <source>
        <dbReference type="EMBL" id="CBY16448.1"/>
    </source>
</evidence>
<evidence type="ECO:0000313" key="3">
    <source>
        <dbReference type="Proteomes" id="UP000001307"/>
    </source>
</evidence>
<organism evidence="2">
    <name type="scientific">Oikopleura dioica</name>
    <name type="common">Tunicate</name>
    <dbReference type="NCBI Taxonomy" id="34765"/>
    <lineage>
        <taxon>Eukaryota</taxon>
        <taxon>Metazoa</taxon>
        <taxon>Chordata</taxon>
        <taxon>Tunicata</taxon>
        <taxon>Appendicularia</taxon>
        <taxon>Copelata</taxon>
        <taxon>Oikopleuridae</taxon>
        <taxon>Oikopleura</taxon>
    </lineage>
</organism>
<protein>
    <submittedName>
        <fullName evidence="2">Uncharacterized protein</fullName>
    </submittedName>
</protein>
<dbReference type="InParanoid" id="E4Y3Q3"/>
<feature type="region of interest" description="Disordered" evidence="1">
    <location>
        <begin position="1"/>
        <end position="73"/>
    </location>
</feature>
<sequence length="542" mass="61468">RKQRREKRKVQLRRLRMRHAPTTTTTTADHSYDTRRERLCTSTTASPTRKSKSKANSSNPSDRGDPNRLNDLYSFPQITKPFKTKLSAKEHDLTVTIEKLNPNNHANKAPTHYTLHKCGDRKRSQKCAPWLKYNQTIADDMVNASGIFSDCTINFKDGKYTPKSRHRPVERERWRFAEFRRPAIPHELKHFNMTLVDPLPAQFTMPSTRNAAYAALNVLCDMRAPHTLDAAASSHEKVDSIFRANTQIDFFNLDAISKLPAIHTSVGQLATAEFFASIVDIEFTYRHKITTKGTTATDDKMEQLIIVSKTLRNLVPGCCDVTHESTSELCDAGFNYGKDLTREIGDLFRFLCTSSYSVAKNNPDGICGAHEIEQQAFYESDLFRHIIRYQSIANVGINLYETRRIWDDERLGYIVKSLGKLRAQASMFQPSLRMQFVKKPKDDDALSALDIYSDNGDIVDLMASVERFAIYAKVSSHANIGVILACRHFLQNFAAKSRLAMTKTMAVTTAENIILSRSASNENANQRAKREALVRARKKCNA</sequence>
<evidence type="ECO:0000256" key="1">
    <source>
        <dbReference type="SAM" id="MobiDB-lite"/>
    </source>
</evidence>
<feature type="non-terminal residue" evidence="2">
    <location>
        <position position="1"/>
    </location>
</feature>
<reference evidence="2" key="1">
    <citation type="journal article" date="2010" name="Science">
        <title>Plasticity of animal genome architecture unmasked by rapid evolution of a pelagic tunicate.</title>
        <authorList>
            <person name="Denoeud F."/>
            <person name="Henriet S."/>
            <person name="Mungpakdee S."/>
            <person name="Aury J.M."/>
            <person name="Da Silva C."/>
            <person name="Brinkmann H."/>
            <person name="Mikhaleva J."/>
            <person name="Olsen L.C."/>
            <person name="Jubin C."/>
            <person name="Canestro C."/>
            <person name="Bouquet J.M."/>
            <person name="Danks G."/>
            <person name="Poulain J."/>
            <person name="Campsteijn C."/>
            <person name="Adamski M."/>
            <person name="Cross I."/>
            <person name="Yadetie F."/>
            <person name="Muffato M."/>
            <person name="Louis A."/>
            <person name="Butcher S."/>
            <person name="Tsagkogeorga G."/>
            <person name="Konrad A."/>
            <person name="Singh S."/>
            <person name="Jensen M.F."/>
            <person name="Cong E.H."/>
            <person name="Eikeseth-Otteraa H."/>
            <person name="Noel B."/>
            <person name="Anthouard V."/>
            <person name="Porcel B.M."/>
            <person name="Kachouri-Lafond R."/>
            <person name="Nishino A."/>
            <person name="Ugolini M."/>
            <person name="Chourrout P."/>
            <person name="Nishida H."/>
            <person name="Aasland R."/>
            <person name="Huzurbazar S."/>
            <person name="Westhof E."/>
            <person name="Delsuc F."/>
            <person name="Lehrach H."/>
            <person name="Reinhardt R."/>
            <person name="Weissenbach J."/>
            <person name="Roy S.W."/>
            <person name="Artiguenave F."/>
            <person name="Postlethwait J.H."/>
            <person name="Manak J.R."/>
            <person name="Thompson E.M."/>
            <person name="Jaillon O."/>
            <person name="Du Pasquier L."/>
            <person name="Boudinot P."/>
            <person name="Liberles D.A."/>
            <person name="Volff J.N."/>
            <person name="Philippe H."/>
            <person name="Lenhard B."/>
            <person name="Roest Crollius H."/>
            <person name="Wincker P."/>
            <person name="Chourrout D."/>
        </authorList>
    </citation>
    <scope>NUCLEOTIDE SEQUENCE [LARGE SCALE GENOMIC DNA]</scope>
</reference>
<dbReference type="Proteomes" id="UP000001307">
    <property type="component" value="Unassembled WGS sequence"/>
</dbReference>
<dbReference type="AlphaFoldDB" id="E4Y3Q3"/>
<feature type="compositionally biased region" description="Basic residues" evidence="1">
    <location>
        <begin position="1"/>
        <end position="19"/>
    </location>
</feature>
<accession>E4Y3Q3</accession>
<keyword evidence="3" id="KW-1185">Reference proteome</keyword>
<proteinExistence type="predicted"/>
<feature type="compositionally biased region" description="Basic and acidic residues" evidence="1">
    <location>
        <begin position="30"/>
        <end position="39"/>
    </location>
</feature>